<dbReference type="EMBL" id="MW388005">
    <property type="protein sequence ID" value="QQO38976.1"/>
    <property type="molecule type" value="Genomic_DNA"/>
</dbReference>
<dbReference type="Proteomes" id="UP000595307">
    <property type="component" value="Segment"/>
</dbReference>
<reference evidence="1 2" key="1">
    <citation type="submission" date="2020-12" db="EMBL/GenBank/DDBJ databases">
        <authorList>
            <person name="Esmael A."/>
        </authorList>
    </citation>
    <scope>NUCLEOTIDE SEQUENCE [LARGE SCALE GENOMIC DNA]</scope>
</reference>
<organism evidence="1 2">
    <name type="scientific">Salmonella phage SPHG3</name>
    <dbReference type="NCBI Taxonomy" id="2801526"/>
    <lineage>
        <taxon>Viruses</taxon>
        <taxon>Duplodnaviria</taxon>
        <taxon>Heunggongvirae</taxon>
        <taxon>Uroviricota</taxon>
        <taxon>Caudoviricetes</taxon>
        <taxon>Pantevenvirales</taxon>
        <taxon>Ackermannviridae</taxon>
        <taxon>Cvivirinae</taxon>
        <taxon>Kuttervirus</taxon>
        <taxon>Kuttervirus STW77</taxon>
    </lineage>
</organism>
<sequence>MSETKLETMKTEDIMAELDPLISVNPEDMNLDQMSRLKIGRSWMTVQRHYIREGRYLEYLTGKFRQIDLYLRRFYAGELPPNVYVERPLKVRPLKSDIDVWVKADDDYIELSSMLQEQKAKVKFIESCLDRLNKLGYEVKNAIDWRKYLDGM</sequence>
<dbReference type="InterPro" id="IPR021289">
    <property type="entry name" value="UvsY"/>
</dbReference>
<accession>A0A7T7Z8A9</accession>
<evidence type="ECO:0000313" key="2">
    <source>
        <dbReference type="Proteomes" id="UP000595307"/>
    </source>
</evidence>
<protein>
    <submittedName>
        <fullName evidence="1">Putative DNA repair/recombination protein</fullName>
    </submittedName>
</protein>
<evidence type="ECO:0000313" key="1">
    <source>
        <dbReference type="EMBL" id="QQO38976.1"/>
    </source>
</evidence>
<name>A0A7T7Z8A9_9CAUD</name>
<dbReference type="Pfam" id="PF11056">
    <property type="entry name" value="UvsY"/>
    <property type="match status" value="1"/>
</dbReference>
<proteinExistence type="predicted"/>